<keyword evidence="2" id="KW-0808">Transferase</keyword>
<organism evidence="2 3">
    <name type="scientific">Ferrimicrobium acidiphilum</name>
    <dbReference type="NCBI Taxonomy" id="121039"/>
    <lineage>
        <taxon>Bacteria</taxon>
        <taxon>Bacillati</taxon>
        <taxon>Actinomycetota</taxon>
        <taxon>Acidimicrobiia</taxon>
        <taxon>Acidimicrobiales</taxon>
        <taxon>Acidimicrobiaceae</taxon>
        <taxon>Ferrimicrobium</taxon>
    </lineage>
</organism>
<evidence type="ECO:0000313" key="3">
    <source>
        <dbReference type="Proteomes" id="UP001560267"/>
    </source>
</evidence>
<dbReference type="CDD" id="cd02440">
    <property type="entry name" value="AdoMet_MTases"/>
    <property type="match status" value="1"/>
</dbReference>
<proteinExistence type="predicted"/>
<dbReference type="SUPFAM" id="SSF53335">
    <property type="entry name" value="S-adenosyl-L-methionine-dependent methyltransferases"/>
    <property type="match status" value="1"/>
</dbReference>
<evidence type="ECO:0000259" key="1">
    <source>
        <dbReference type="Pfam" id="PF13649"/>
    </source>
</evidence>
<reference evidence="2 3" key="1">
    <citation type="submission" date="2024-07" db="EMBL/GenBank/DDBJ databases">
        <title>Draft Genome Sequence of Ferrimicrobium acidiphilum Strain YE2023, Isolated from a Pulp of Bioleach Reactor.</title>
        <authorList>
            <person name="Elkina Y.A."/>
            <person name="Bulaeva A.G."/>
            <person name="Beletsky A.V."/>
            <person name="Mardanov A.V."/>
        </authorList>
    </citation>
    <scope>NUCLEOTIDE SEQUENCE [LARGE SCALE GENOMIC DNA]</scope>
    <source>
        <strain evidence="2 3">YE2023</strain>
    </source>
</reference>
<gene>
    <name evidence="2" type="ORF">AB6A68_11245</name>
</gene>
<sequence>MTATEAGRRVVAQRWSQELSRWAIPDDVLVGAPASPWVFDPKAFRPVPNAPLNQTQLAILTLLDRCEERSVLDVGAGAGAGVLPIAGSIRSLVALDQDAAMLGELALASESVPEAMVETRVGDFFALENGLGRYDVVTSQNVVYNIDDLFGFLEGLIAHARTGVVLEMTLHHPHYGLNLLWQRFHQLQRPTTPDATDVIEALVILGVTPRVFVGPPLARIEEPAQRIVSTRRRLCLAPSDDVAIQEALDEGLVLTNPSVTLVCELLDA</sequence>
<dbReference type="EMBL" id="JBFSHR010000051">
    <property type="protein sequence ID" value="MEX6430402.1"/>
    <property type="molecule type" value="Genomic_DNA"/>
</dbReference>
<name>A0ABV3Y4B6_9ACTN</name>
<protein>
    <submittedName>
        <fullName evidence="2">Class I SAM-dependent methyltransferase</fullName>
        <ecNumber evidence="2">2.1.1.222</ecNumber>
        <ecNumber evidence="2">2.1.1.64</ecNumber>
    </submittedName>
</protein>
<comment type="caution">
    <text evidence="2">The sequence shown here is derived from an EMBL/GenBank/DDBJ whole genome shotgun (WGS) entry which is preliminary data.</text>
</comment>
<dbReference type="Gene3D" id="3.40.50.150">
    <property type="entry name" value="Vaccinia Virus protein VP39"/>
    <property type="match status" value="1"/>
</dbReference>
<keyword evidence="2" id="KW-0489">Methyltransferase</keyword>
<keyword evidence="3" id="KW-1185">Reference proteome</keyword>
<dbReference type="EC" id="2.1.1.64" evidence="2"/>
<dbReference type="InterPro" id="IPR041698">
    <property type="entry name" value="Methyltransf_25"/>
</dbReference>
<dbReference type="GO" id="GO:0102208">
    <property type="term" value="F:2-polyprenyl-6-hydroxyphenol methylase activity"/>
    <property type="evidence" value="ECO:0007669"/>
    <property type="project" value="UniProtKB-EC"/>
</dbReference>
<dbReference type="EC" id="2.1.1.222" evidence="2"/>
<dbReference type="RefSeq" id="WP_298405660.1">
    <property type="nucleotide sequence ID" value="NZ_JBFSHR010000051.1"/>
</dbReference>
<dbReference type="Pfam" id="PF13649">
    <property type="entry name" value="Methyltransf_25"/>
    <property type="match status" value="1"/>
</dbReference>
<accession>A0ABV3Y4B6</accession>
<evidence type="ECO:0000313" key="2">
    <source>
        <dbReference type="EMBL" id="MEX6430402.1"/>
    </source>
</evidence>
<dbReference type="InterPro" id="IPR029063">
    <property type="entry name" value="SAM-dependent_MTases_sf"/>
</dbReference>
<feature type="domain" description="Methyltransferase" evidence="1">
    <location>
        <begin position="71"/>
        <end position="153"/>
    </location>
</feature>
<dbReference type="Proteomes" id="UP001560267">
    <property type="component" value="Unassembled WGS sequence"/>
</dbReference>
<dbReference type="GO" id="GO:0061542">
    <property type="term" value="F:3-demethylubiquinol 3-O-methyltransferase activity"/>
    <property type="evidence" value="ECO:0007669"/>
    <property type="project" value="UniProtKB-EC"/>
</dbReference>
<dbReference type="GO" id="GO:0032259">
    <property type="term" value="P:methylation"/>
    <property type="evidence" value="ECO:0007669"/>
    <property type="project" value="UniProtKB-KW"/>
</dbReference>